<feature type="transmembrane region" description="Helical" evidence="1">
    <location>
        <begin position="289"/>
        <end position="312"/>
    </location>
</feature>
<dbReference type="RefSeq" id="XP_048319645.2">
    <property type="nucleotide sequence ID" value="XM_048463688.2"/>
</dbReference>
<dbReference type="CDD" id="cd06174">
    <property type="entry name" value="MFS"/>
    <property type="match status" value="1"/>
</dbReference>
<feature type="transmembrane region" description="Helical" evidence="1">
    <location>
        <begin position="434"/>
        <end position="454"/>
    </location>
</feature>
<dbReference type="AlphaFoldDB" id="A0A6P4AZ03"/>
<feature type="transmembrane region" description="Helical" evidence="1">
    <location>
        <begin position="159"/>
        <end position="179"/>
    </location>
</feature>
<keyword evidence="1" id="KW-0812">Transmembrane</keyword>
<name>A0A6P4AZ03_ZIZJJ</name>
<dbReference type="PANTHER" id="PTHR37891">
    <property type="entry name" value="OS06G0113900 PROTEIN"/>
    <property type="match status" value="1"/>
</dbReference>
<proteinExistence type="predicted"/>
<feature type="transmembrane region" description="Helical" evidence="1">
    <location>
        <begin position="82"/>
        <end position="104"/>
    </location>
</feature>
<keyword evidence="1" id="KW-0472">Membrane</keyword>
<keyword evidence="2" id="KW-1185">Reference proteome</keyword>
<protein>
    <submittedName>
        <fullName evidence="3">Uncharacterized protein LOC107405345</fullName>
    </submittedName>
</protein>
<accession>A0A6P4AZ03</accession>
<feature type="transmembrane region" description="Helical" evidence="1">
    <location>
        <begin position="466"/>
        <end position="488"/>
    </location>
</feature>
<dbReference type="Gene3D" id="1.20.1250.20">
    <property type="entry name" value="MFS general substrate transporter like domains"/>
    <property type="match status" value="1"/>
</dbReference>
<reference evidence="3" key="1">
    <citation type="submission" date="2025-08" db="UniProtKB">
        <authorList>
            <consortium name="RefSeq"/>
        </authorList>
    </citation>
    <scope>IDENTIFICATION</scope>
    <source>
        <tissue evidence="3">Seedling</tissue>
    </source>
</reference>
<feature type="transmembrane region" description="Helical" evidence="1">
    <location>
        <begin position="402"/>
        <end position="422"/>
    </location>
</feature>
<feature type="transmembrane region" description="Helical" evidence="1">
    <location>
        <begin position="333"/>
        <end position="361"/>
    </location>
</feature>
<keyword evidence="1" id="KW-1133">Transmembrane helix</keyword>
<dbReference type="InterPro" id="IPR036259">
    <property type="entry name" value="MFS_trans_sf"/>
</dbReference>
<feature type="transmembrane region" description="Helical" evidence="1">
    <location>
        <begin position="260"/>
        <end position="283"/>
    </location>
</feature>
<evidence type="ECO:0000313" key="2">
    <source>
        <dbReference type="Proteomes" id="UP001652623"/>
    </source>
</evidence>
<dbReference type="PANTHER" id="PTHR37891:SF1">
    <property type="entry name" value="OS06G0113900 PROTEIN"/>
    <property type="match status" value="1"/>
</dbReference>
<dbReference type="Proteomes" id="UP001652623">
    <property type="component" value="Chromosome 6"/>
</dbReference>
<gene>
    <name evidence="3" type="primary">LOC107405345</name>
</gene>
<evidence type="ECO:0000313" key="3">
    <source>
        <dbReference type="RefSeq" id="XP_048319645.2"/>
    </source>
</evidence>
<organism evidence="2 3">
    <name type="scientific">Ziziphus jujuba</name>
    <name type="common">Chinese jujube</name>
    <name type="synonym">Ziziphus sativa</name>
    <dbReference type="NCBI Taxonomy" id="326968"/>
    <lineage>
        <taxon>Eukaryota</taxon>
        <taxon>Viridiplantae</taxon>
        <taxon>Streptophyta</taxon>
        <taxon>Embryophyta</taxon>
        <taxon>Tracheophyta</taxon>
        <taxon>Spermatophyta</taxon>
        <taxon>Magnoliopsida</taxon>
        <taxon>eudicotyledons</taxon>
        <taxon>Gunneridae</taxon>
        <taxon>Pentapetalae</taxon>
        <taxon>rosids</taxon>
        <taxon>fabids</taxon>
        <taxon>Rosales</taxon>
        <taxon>Rhamnaceae</taxon>
        <taxon>Paliureae</taxon>
        <taxon>Ziziphus</taxon>
    </lineage>
</organism>
<feature type="transmembrane region" description="Helical" evidence="1">
    <location>
        <begin position="186"/>
        <end position="205"/>
    </location>
</feature>
<sequence length="568" mass="61504">MAEEEVVVVEHTITTPEANSSAATAQVSSPAAHNLKSYMFSIDHGQGHGGATGTQKAKEPGGYKAYGGFEEKPRKMEVFSWCSYELCSYFVLHVLIPIVFPLIISQIVKFPKDEPVHGFVQNTRGLNCSAKEMKIYHGLTSPYINVNHAKYSALEWTSISWAIGILIAAPILGFLSTHLDRGHQPIIAIGATAIGAIFCLPSGFFKTVWIFPPYIAFIIAAITVASATHTRHLGFMVRGFTGPTIQKSQFQIRRAVSGWLSLYAAAAGTLGCAVIASFTYHMLKEKEEFISLWVVSIYSGLIWLLGIFHFLTSNRPTNRTSISRAHALSIFKYPHALGSLAGVFLSSLTTMCIFTGTLLYLVGQLCFSPASLLYFWLIYFIFPLVLLPLMHPLQHVLKSDSVKMQILGFALSAITAGMGFYYKGKIWRRKHVLALALFQSTSTGILHAFGRVLLVDCSPYGKEGAFSTWFVLVKVLGTGLGFTIASVAPGNIGVSFGVAFFTSVVAMAVLIFGNVSDLDGAVAAGNVEEDHVVGYGEGGVSSSPLVHGVDIAGSSTEIKECLEKSETP</sequence>
<feature type="transmembrane region" description="Helical" evidence="1">
    <location>
        <begin position="494"/>
        <end position="512"/>
    </location>
</feature>
<evidence type="ECO:0000256" key="1">
    <source>
        <dbReference type="SAM" id="Phobius"/>
    </source>
</evidence>
<feature type="transmembrane region" description="Helical" evidence="1">
    <location>
        <begin position="211"/>
        <end position="228"/>
    </location>
</feature>
<dbReference type="GeneID" id="107405345"/>
<feature type="transmembrane region" description="Helical" evidence="1">
    <location>
        <begin position="373"/>
        <end position="390"/>
    </location>
</feature>
<dbReference type="SUPFAM" id="SSF103473">
    <property type="entry name" value="MFS general substrate transporter"/>
    <property type="match status" value="1"/>
</dbReference>